<dbReference type="EnsemblMetazoa" id="G1266.2">
    <property type="protein sequence ID" value="G1266.2:cds"/>
    <property type="gene ID" value="G1266"/>
</dbReference>
<reference evidence="3" key="1">
    <citation type="submission" date="2022-08" db="UniProtKB">
        <authorList>
            <consortium name="EnsemblMetazoa"/>
        </authorList>
    </citation>
    <scope>IDENTIFICATION</scope>
    <source>
        <strain evidence="3">05x7-T-G4-1.051#20</strain>
    </source>
</reference>
<dbReference type="EnsemblMetazoa" id="G1266.3">
    <property type="protein sequence ID" value="G1266.3:cds"/>
    <property type="gene ID" value="G1266"/>
</dbReference>
<dbReference type="OMA" id="FWGCESG"/>
<evidence type="ECO:0000313" key="3">
    <source>
        <dbReference type="EnsemblMetazoa" id="G1266.3:cds"/>
    </source>
</evidence>
<protein>
    <recommendedName>
        <fullName evidence="5">EB domain-containing protein</fullName>
    </recommendedName>
</protein>
<evidence type="ECO:0000313" key="4">
    <source>
        <dbReference type="Proteomes" id="UP000005408"/>
    </source>
</evidence>
<organism evidence="3 4">
    <name type="scientific">Magallana gigas</name>
    <name type="common">Pacific oyster</name>
    <name type="synonym">Crassostrea gigas</name>
    <dbReference type="NCBI Taxonomy" id="29159"/>
    <lineage>
        <taxon>Eukaryota</taxon>
        <taxon>Metazoa</taxon>
        <taxon>Spiralia</taxon>
        <taxon>Lophotrochozoa</taxon>
        <taxon>Mollusca</taxon>
        <taxon>Bivalvia</taxon>
        <taxon>Autobranchia</taxon>
        <taxon>Pteriomorphia</taxon>
        <taxon>Ostreida</taxon>
        <taxon>Ostreoidea</taxon>
        <taxon>Ostreidae</taxon>
        <taxon>Magallana</taxon>
    </lineage>
</organism>
<name>A0A8W8I6T1_MAGGI</name>
<evidence type="ECO:0008006" key="5">
    <source>
        <dbReference type="Google" id="ProtNLM"/>
    </source>
</evidence>
<dbReference type="EnsemblMetazoa" id="G1266.1">
    <property type="protein sequence ID" value="G1266.1:cds"/>
    <property type="gene ID" value="G1266"/>
</dbReference>
<feature type="signal peptide" evidence="2">
    <location>
        <begin position="1"/>
        <end position="21"/>
    </location>
</feature>
<evidence type="ECO:0000256" key="1">
    <source>
        <dbReference type="SAM" id="MobiDB-lite"/>
    </source>
</evidence>
<feature type="region of interest" description="Disordered" evidence="1">
    <location>
        <begin position="61"/>
        <end position="100"/>
    </location>
</feature>
<feature type="chain" id="PRO_5042430763" description="EB domain-containing protein" evidence="2">
    <location>
        <begin position="22"/>
        <end position="395"/>
    </location>
</feature>
<dbReference type="Proteomes" id="UP000005408">
    <property type="component" value="Unassembled WGS sequence"/>
</dbReference>
<proteinExistence type="predicted"/>
<keyword evidence="2" id="KW-0732">Signal</keyword>
<evidence type="ECO:0000256" key="2">
    <source>
        <dbReference type="SAM" id="SignalP"/>
    </source>
</evidence>
<dbReference type="AlphaFoldDB" id="A0A8W8I6T1"/>
<dbReference type="OrthoDB" id="6154857at2759"/>
<sequence length="395" mass="42805">MSEHHILVLCFTICSIFFSYGQFASLNNGFPSNDDPSMKNLKLNVFSNPFGEKDVEKNRGALPMIPDTKTPVERPDSGIGPQTADQNGVRRKFGSRQSWRSKYTKTRQIVPLVSNQNPIGQPGLVSNGVANPYLQQKPVTQTMEEKPKSYVQPPPQNPYVNPIPVVQDIDHTGGGIPVVPPIPATTNNEDAIAEEFEFGGESFLVPCQWAGCIGDFRCMRFENGRAIVCSESSMEFCQCMKKKGKGNAVGPPISIPGSSIPVPEVPKLEVTTSDGLSSVPHDMEIGGEKLPGLPCQMGGCIEPYTCMTIKIGKPAPCQNIAETCQCMKKKDSGSPDSMLPPATEVPFALTTDSVIPCQFWGCESGFECLLMVNGKKRSCPTNSNAVCQCVRHVVG</sequence>
<accession>A0A8W8I6T1</accession>
<keyword evidence="4" id="KW-1185">Reference proteome</keyword>